<dbReference type="GO" id="GO:0005886">
    <property type="term" value="C:plasma membrane"/>
    <property type="evidence" value="ECO:0007669"/>
    <property type="project" value="TreeGrafter"/>
</dbReference>
<reference evidence="7 8" key="1">
    <citation type="submission" date="2019-03" db="EMBL/GenBank/DDBJ databases">
        <title>San Antonio Military Medical Center submission to MRSN (WRAIR), pending publication.</title>
        <authorList>
            <person name="Blyth D.M."/>
            <person name="Mccarthy S.L."/>
            <person name="Schall S.E."/>
            <person name="Stam J.A."/>
            <person name="Ong A.C."/>
            <person name="Mcgann P.T."/>
        </authorList>
    </citation>
    <scope>NUCLEOTIDE SEQUENCE [LARGE SCALE GENOMIC DNA]</scope>
    <source>
        <strain evidence="7 8">MRSN571793</strain>
    </source>
</reference>
<dbReference type="PANTHER" id="PTHR42893">
    <property type="entry name" value="PROTEIN DETOXIFICATION 44, CHLOROPLASTIC-RELATED"/>
    <property type="match status" value="1"/>
</dbReference>
<dbReference type="EMBL" id="SOML01000008">
    <property type="protein sequence ID" value="TFD95396.1"/>
    <property type="molecule type" value="Genomic_DNA"/>
</dbReference>
<dbReference type="Proteomes" id="UP000297861">
    <property type="component" value="Unassembled WGS sequence"/>
</dbReference>
<dbReference type="InterPro" id="IPR002528">
    <property type="entry name" value="MATE_fam"/>
</dbReference>
<evidence type="ECO:0000256" key="5">
    <source>
        <dbReference type="ARBA" id="ARBA00023136"/>
    </source>
</evidence>
<sequence length="432" mass="48599">MNKAILRLAIPNIISNITVPLLSMVDMSIVGHLDKEIFISAIAIAVIIFNFMYWSFSFLRMGTSGFTAQAYGAGNSTETGVILLRSLLIAFSAGVLIVVLQYPIFEIFFRVVNAEQELKIYAADYFYIYVWAAPAVLGMYAFAGWYVGMQDARTPMVIAIAVNVINISLSLLFVYVFNMQLRGVALGSALAQLSGFLLSFAIWFFKYKNIRLTLDYKRLKDWSSYLPFFRVNADIFIRTLLLIAVTTFFTSISARMGAIVLAANALLMQLFTLFSYIMDGFAYAAEALTGRFVGAKQYLQLNRMIRNVFLWGLCFVALFTLGYGLFTESILGVLTDKSEVIAVCEEYRMWILIVPIAGFSAFLWDGIFIGATASRQMRNSMFVAAGCFFVIYYSLQSHLGNNALWLAFIVYLSMRGVMQAILYRTKIKQTLI</sequence>
<feature type="transmembrane region" description="Helical" evidence="6">
    <location>
        <begin position="125"/>
        <end position="145"/>
    </location>
</feature>
<dbReference type="CDD" id="cd13136">
    <property type="entry name" value="MATE_DinF_like"/>
    <property type="match status" value="1"/>
</dbReference>
<feature type="transmembrane region" description="Helical" evidence="6">
    <location>
        <begin position="80"/>
        <end position="105"/>
    </location>
</feature>
<comment type="subcellular location">
    <subcellularLocation>
        <location evidence="1">Membrane</location>
        <topology evidence="1">Multi-pass membrane protein</topology>
    </subcellularLocation>
</comment>
<protein>
    <submittedName>
        <fullName evidence="7">MATE family efflux transporter</fullName>
    </submittedName>
</protein>
<dbReference type="NCBIfam" id="TIGR00797">
    <property type="entry name" value="matE"/>
    <property type="match status" value="1"/>
</dbReference>
<feature type="transmembrane region" description="Helical" evidence="6">
    <location>
        <begin position="308"/>
        <end position="327"/>
    </location>
</feature>
<evidence type="ECO:0000256" key="3">
    <source>
        <dbReference type="ARBA" id="ARBA00022692"/>
    </source>
</evidence>
<feature type="transmembrane region" description="Helical" evidence="6">
    <location>
        <begin position="157"/>
        <end position="177"/>
    </location>
</feature>
<dbReference type="OrthoDB" id="9776324at2"/>
<feature type="transmembrane region" description="Helical" evidence="6">
    <location>
        <begin position="183"/>
        <end position="205"/>
    </location>
</feature>
<keyword evidence="5 6" id="KW-0472">Membrane</keyword>
<evidence type="ECO:0000313" key="7">
    <source>
        <dbReference type="EMBL" id="TFD95396.1"/>
    </source>
</evidence>
<feature type="transmembrane region" description="Helical" evidence="6">
    <location>
        <begin position="256"/>
        <end position="277"/>
    </location>
</feature>
<dbReference type="RefSeq" id="WP_134436812.1">
    <property type="nucleotide sequence ID" value="NZ_SOML01000008.1"/>
</dbReference>
<evidence type="ECO:0000256" key="1">
    <source>
        <dbReference type="ARBA" id="ARBA00004141"/>
    </source>
</evidence>
<accession>A0A4Y8L073</accession>
<evidence type="ECO:0000256" key="4">
    <source>
        <dbReference type="ARBA" id="ARBA00022989"/>
    </source>
</evidence>
<organism evidence="7 8">
    <name type="scientific">Dysgonomonas capnocytophagoides</name>
    <dbReference type="NCBI Taxonomy" id="45254"/>
    <lineage>
        <taxon>Bacteria</taxon>
        <taxon>Pseudomonadati</taxon>
        <taxon>Bacteroidota</taxon>
        <taxon>Bacteroidia</taxon>
        <taxon>Bacteroidales</taxon>
        <taxon>Dysgonomonadaceae</taxon>
        <taxon>Dysgonomonas</taxon>
    </lineage>
</organism>
<dbReference type="Pfam" id="PF01554">
    <property type="entry name" value="MatE"/>
    <property type="match status" value="2"/>
</dbReference>
<name>A0A4Y8L073_9BACT</name>
<evidence type="ECO:0000256" key="6">
    <source>
        <dbReference type="SAM" id="Phobius"/>
    </source>
</evidence>
<evidence type="ECO:0000256" key="2">
    <source>
        <dbReference type="ARBA" id="ARBA00010199"/>
    </source>
</evidence>
<dbReference type="GO" id="GO:0015297">
    <property type="term" value="F:antiporter activity"/>
    <property type="evidence" value="ECO:0007669"/>
    <property type="project" value="InterPro"/>
</dbReference>
<feature type="transmembrane region" description="Helical" evidence="6">
    <location>
        <begin position="347"/>
        <end position="369"/>
    </location>
</feature>
<dbReference type="PANTHER" id="PTHR42893:SF46">
    <property type="entry name" value="PROTEIN DETOXIFICATION 44, CHLOROPLASTIC"/>
    <property type="match status" value="1"/>
</dbReference>
<proteinExistence type="inferred from homology"/>
<keyword evidence="8" id="KW-1185">Reference proteome</keyword>
<feature type="transmembrane region" description="Helical" evidence="6">
    <location>
        <begin position="37"/>
        <end position="59"/>
    </location>
</feature>
<keyword evidence="4 6" id="KW-1133">Transmembrane helix</keyword>
<feature type="transmembrane region" description="Helical" evidence="6">
    <location>
        <begin position="381"/>
        <end position="399"/>
    </location>
</feature>
<dbReference type="AlphaFoldDB" id="A0A4Y8L073"/>
<gene>
    <name evidence="7" type="ORF">E2605_13340</name>
</gene>
<evidence type="ECO:0000313" key="8">
    <source>
        <dbReference type="Proteomes" id="UP000297861"/>
    </source>
</evidence>
<comment type="similarity">
    <text evidence="2">Belongs to the multi antimicrobial extrusion (MATE) (TC 2.A.66.1) family.</text>
</comment>
<dbReference type="InterPro" id="IPR044644">
    <property type="entry name" value="DinF-like"/>
</dbReference>
<feature type="transmembrane region" description="Helical" evidence="6">
    <location>
        <begin position="12"/>
        <end position="31"/>
    </location>
</feature>
<comment type="caution">
    <text evidence="7">The sequence shown here is derived from an EMBL/GenBank/DDBJ whole genome shotgun (WGS) entry which is preliminary data.</text>
</comment>
<dbReference type="GO" id="GO:0042910">
    <property type="term" value="F:xenobiotic transmembrane transporter activity"/>
    <property type="evidence" value="ECO:0007669"/>
    <property type="project" value="InterPro"/>
</dbReference>
<keyword evidence="3 6" id="KW-0812">Transmembrane</keyword>
<feature type="transmembrane region" description="Helical" evidence="6">
    <location>
        <begin position="405"/>
        <end position="423"/>
    </location>
</feature>